<evidence type="ECO:0000256" key="2">
    <source>
        <dbReference type="ARBA" id="ARBA00022552"/>
    </source>
</evidence>
<evidence type="ECO:0000256" key="6">
    <source>
        <dbReference type="SAM" id="MobiDB-lite"/>
    </source>
</evidence>
<organism evidence="8 9">
    <name type="scientific">Fonsecaea monophora</name>
    <dbReference type="NCBI Taxonomy" id="254056"/>
    <lineage>
        <taxon>Eukaryota</taxon>
        <taxon>Fungi</taxon>
        <taxon>Dikarya</taxon>
        <taxon>Ascomycota</taxon>
        <taxon>Pezizomycotina</taxon>
        <taxon>Eurotiomycetes</taxon>
        <taxon>Chaetothyriomycetidae</taxon>
        <taxon>Chaetothyriales</taxon>
        <taxon>Herpotrichiellaceae</taxon>
        <taxon>Fonsecaea</taxon>
    </lineage>
</organism>
<dbReference type="AlphaFoldDB" id="A0A177FHQ1"/>
<dbReference type="InterPro" id="IPR040059">
    <property type="entry name" value="PUM3"/>
</dbReference>
<feature type="compositionally biased region" description="Basic residues" evidence="6">
    <location>
        <begin position="17"/>
        <end position="26"/>
    </location>
</feature>
<dbReference type="GO" id="GO:0006364">
    <property type="term" value="P:rRNA processing"/>
    <property type="evidence" value="ECO:0007669"/>
    <property type="project" value="UniProtKB-KW"/>
</dbReference>
<reference evidence="8 9" key="1">
    <citation type="submission" date="2016-03" db="EMBL/GenBank/DDBJ databases">
        <title>Draft genome sequence of the Fonsecaea monophora CBS 269.37.</title>
        <authorList>
            <person name="Bombassaro A."/>
            <person name="Vinicius W.A."/>
            <person name="De Hoog S."/>
            <person name="Sun J."/>
            <person name="Souza E.M."/>
            <person name="Raittz R.T."/>
            <person name="Costa F."/>
            <person name="Leao A.C."/>
            <person name="Tadra-Sfeir M.Z."/>
            <person name="Baura V."/>
            <person name="Balsanelli E."/>
            <person name="Pedrosa F.O."/>
            <person name="Moreno L.F."/>
            <person name="Steffens M.B."/>
            <person name="Xi L."/>
            <person name="Bocca A.L."/>
            <person name="Felipe M.S."/>
            <person name="Teixeira M."/>
            <person name="Telles Filho F.Q."/>
            <person name="Azevedo C.M."/>
            <person name="Gomes R."/>
            <person name="Vicente V.A."/>
        </authorList>
    </citation>
    <scope>NUCLEOTIDE SEQUENCE [LARGE SCALE GENOMIC DNA]</scope>
    <source>
        <strain evidence="8 9">CBS 269.37</strain>
    </source>
</reference>
<accession>A0A177FHQ1</accession>
<feature type="compositionally biased region" description="Polar residues" evidence="6">
    <location>
        <begin position="910"/>
        <end position="921"/>
    </location>
</feature>
<feature type="region of interest" description="Disordered" evidence="6">
    <location>
        <begin position="1"/>
        <end position="106"/>
    </location>
</feature>
<dbReference type="Gene3D" id="1.25.10.10">
    <property type="entry name" value="Leucine-rich Repeat Variant"/>
    <property type="match status" value="1"/>
</dbReference>
<dbReference type="InterPro" id="IPR001313">
    <property type="entry name" value="Pumilio_RNA-bd_rpt"/>
</dbReference>
<feature type="domain" description="PUM-HD" evidence="7">
    <location>
        <begin position="68"/>
        <end position="441"/>
    </location>
</feature>
<dbReference type="Pfam" id="PF08144">
    <property type="entry name" value="CPL"/>
    <property type="match status" value="1"/>
</dbReference>
<protein>
    <recommendedName>
        <fullName evidence="7">PUM-HD domain-containing protein</fullName>
    </recommendedName>
</protein>
<comment type="function">
    <text evidence="5">RNA-binding nucleolar protein required for pre-rRNA processing. Involved in production of 18S rRNA and assembly of small ribosomal subunit.</text>
</comment>
<dbReference type="SMART" id="SM00025">
    <property type="entry name" value="Pumilio"/>
    <property type="match status" value="5"/>
</dbReference>
<feature type="region of interest" description="Disordered" evidence="6">
    <location>
        <begin position="902"/>
        <end position="924"/>
    </location>
</feature>
<dbReference type="RefSeq" id="XP_022515747.1">
    <property type="nucleotide sequence ID" value="XM_022652003.1"/>
</dbReference>
<dbReference type="GO" id="GO:0006417">
    <property type="term" value="P:regulation of translation"/>
    <property type="evidence" value="ECO:0007669"/>
    <property type="project" value="TreeGrafter"/>
</dbReference>
<dbReference type="PANTHER" id="PTHR13389:SF0">
    <property type="entry name" value="PUMILIO HOMOLOG 3"/>
    <property type="match status" value="1"/>
</dbReference>
<dbReference type="InterPro" id="IPR011989">
    <property type="entry name" value="ARM-like"/>
</dbReference>
<keyword evidence="3" id="KW-0677">Repeat</keyword>
<dbReference type="CDD" id="cd05157">
    <property type="entry name" value="ETNK_euk"/>
    <property type="match status" value="1"/>
</dbReference>
<dbReference type="Proteomes" id="UP000077002">
    <property type="component" value="Unassembled WGS sequence"/>
</dbReference>
<evidence type="ECO:0000256" key="3">
    <source>
        <dbReference type="ARBA" id="ARBA00022737"/>
    </source>
</evidence>
<evidence type="ECO:0000256" key="4">
    <source>
        <dbReference type="ARBA" id="ARBA00022884"/>
    </source>
</evidence>
<dbReference type="GO" id="GO:0003729">
    <property type="term" value="F:mRNA binding"/>
    <property type="evidence" value="ECO:0007669"/>
    <property type="project" value="TreeGrafter"/>
</dbReference>
<feature type="region of interest" description="Disordered" evidence="6">
    <location>
        <begin position="658"/>
        <end position="683"/>
    </location>
</feature>
<dbReference type="InterPro" id="IPR012959">
    <property type="entry name" value="CPL_dom"/>
</dbReference>
<dbReference type="PROSITE" id="PS50303">
    <property type="entry name" value="PUM_HD"/>
    <property type="match status" value="1"/>
</dbReference>
<proteinExistence type="predicted"/>
<keyword evidence="9" id="KW-1185">Reference proteome</keyword>
<dbReference type="PANTHER" id="PTHR13389">
    <property type="entry name" value="PUMILIO HOMOLOG 3"/>
    <property type="match status" value="1"/>
</dbReference>
<keyword evidence="4" id="KW-0694">RNA-binding</keyword>
<dbReference type="OrthoDB" id="497380at2759"/>
<dbReference type="GeneID" id="34597199"/>
<dbReference type="Pfam" id="PF01633">
    <property type="entry name" value="Choline_kinase"/>
    <property type="match status" value="1"/>
</dbReference>
<dbReference type="InterPro" id="IPR033133">
    <property type="entry name" value="PUM-HD"/>
</dbReference>
<name>A0A177FHQ1_9EURO</name>
<dbReference type="Gene3D" id="3.90.1200.10">
    <property type="match status" value="1"/>
</dbReference>
<feature type="compositionally biased region" description="Basic and acidic residues" evidence="6">
    <location>
        <begin position="663"/>
        <end position="683"/>
    </location>
</feature>
<evidence type="ECO:0000313" key="8">
    <source>
        <dbReference type="EMBL" id="OAG43795.1"/>
    </source>
</evidence>
<evidence type="ECO:0000259" key="7">
    <source>
        <dbReference type="PROSITE" id="PS50303"/>
    </source>
</evidence>
<keyword evidence="1" id="KW-0690">Ribosome biogenesis</keyword>
<feature type="compositionally biased region" description="Polar residues" evidence="6">
    <location>
        <begin position="63"/>
        <end position="82"/>
    </location>
</feature>
<dbReference type="InterPro" id="IPR011009">
    <property type="entry name" value="Kinase-like_dom_sf"/>
</dbReference>
<evidence type="ECO:0000313" key="9">
    <source>
        <dbReference type="Proteomes" id="UP000077002"/>
    </source>
</evidence>
<dbReference type="GO" id="GO:0005730">
    <property type="term" value="C:nucleolus"/>
    <property type="evidence" value="ECO:0007669"/>
    <property type="project" value="TreeGrafter"/>
</dbReference>
<comment type="caution">
    <text evidence="8">The sequence shown here is derived from an EMBL/GenBank/DDBJ whole genome shotgun (WGS) entry which is preliminary data.</text>
</comment>
<evidence type="ECO:0000256" key="5">
    <source>
        <dbReference type="ARBA" id="ARBA00024893"/>
    </source>
</evidence>
<dbReference type="InterPro" id="IPR016024">
    <property type="entry name" value="ARM-type_fold"/>
</dbReference>
<keyword evidence="2" id="KW-0698">rRNA processing</keyword>
<gene>
    <name evidence="8" type="ORF">AYO21_02022</name>
</gene>
<dbReference type="SUPFAM" id="SSF48371">
    <property type="entry name" value="ARM repeat"/>
    <property type="match status" value="1"/>
</dbReference>
<evidence type="ECO:0000256" key="1">
    <source>
        <dbReference type="ARBA" id="ARBA00022517"/>
    </source>
</evidence>
<sequence>MAASKRQNEGSDSTASKRARLNKGHSRATDAPAQGAEAFDQAKNTSAADSIKGTSKRSEGRYGSTTQNASEKSETFLNGQTSREAHAKQKALAQGRKAAKPHADSIARSKKIWERLRRKSHVPKQERDELVTELFQIISGRVKDFVFKHDSVRVIQCALKYATPDQRKQITTELKGSYRELAESKYAKFLIAKMVVGDDESRDAVVEEFYGHVKRLIRHPEASWIVDDIYRTIATKHQKAIMLREWYGPEFVIFGKSQTGNTSRDEQVTGVLSDILAEHPEKRNPIMSHLHEMTNQLVQKKTTGFTILHDALLQYFLNCKPGSPEVTEFFSMLRDDEEGDIYKNLAFTKSGSRLLCLCLAHGNSKDRRGILKFFKTHIKLLAGDQYGHSVLLTAYEVVDDTVMTSKTIFPELLSKDLEIEAREQELLAQTEHLTARIPLLYLMSPEAPKWLLGNETAALISEVREIRKETSKKDPETRRIELVKNIAQPLLDLITHQVRHLAQSTFGCQFITEVVFGCAGVGDVQGALGAIADLATEAPEEKEQQEETDKLLAMPAVGRMLKALVQGGRFNKTTNSIQLIDPPLKFDELLFQKIRSKGGDEELVAWANGPNSFVIVAMSEAENFSMKEELMGVLRRNMGKLDGQNRGAAIILEKIGSGGRQSGGKEDKSLVDDAEAKHTGADKDKTEKKRILARLFLLYILLFYFPVRNCPYLHRHILIVLPDIGQSPPVNGACADMQSPTDYSNGHRPRLQYIDLAFDNESLDDSARDLVYRIQPKWRDSPGKLEIVKFTDGITNTLLKISNRIPGLSEAEIDRDSVLLRAYGNHTEIIIDRDREARSHALCAERGLAPPLLARFKNGLLYRFIIGQVCTPRDLISEPTWRAVAKRLGEWHARLPIAAVAEEEKKEASSGANGHTPSGSLASRRPVPNIWSVMQKWVTALPCDTPKKEARKELLQKELDRSFHDLDNERGPGSSGFVFGHCDLLSANVIMLPTDCASSKAGDSMQVSFIDYEYATPCPAAFDIANHFAEWGGYDCDYNMLPTRSTRRQFLQDYLRSYKAHSDVPVADNMLDVLCDEVDRYRGMPGFYWGVWALIQATISEIDFDYASYAEVRLGEYYAWRAEESGSRAQQGIEMPLRERRWAEE</sequence>
<dbReference type="EMBL" id="LVKK01000008">
    <property type="protein sequence ID" value="OAG43795.1"/>
    <property type="molecule type" value="Genomic_DNA"/>
</dbReference>
<dbReference type="SUPFAM" id="SSF56112">
    <property type="entry name" value="Protein kinase-like (PK-like)"/>
    <property type="match status" value="1"/>
</dbReference>